<reference evidence="7" key="1">
    <citation type="journal article" date="2014" name="Int. J. Syst. Evol. Microbiol.">
        <title>Complete genome sequence of Corynebacterium casei LMG S-19264T (=DSM 44701T), isolated from a smear-ripened cheese.</title>
        <authorList>
            <consortium name="US DOE Joint Genome Institute (JGI-PGF)"/>
            <person name="Walter F."/>
            <person name="Albersmeier A."/>
            <person name="Kalinowski J."/>
            <person name="Ruckert C."/>
        </authorList>
    </citation>
    <scope>NUCLEOTIDE SEQUENCE</scope>
    <source>
        <strain evidence="7">CCM 7086</strain>
    </source>
</reference>
<keyword evidence="3" id="KW-0731">Sigma factor</keyword>
<dbReference type="NCBIfam" id="NF008889">
    <property type="entry name" value="PRK11924.1-1"/>
    <property type="match status" value="1"/>
</dbReference>
<dbReference type="Pfam" id="PF04542">
    <property type="entry name" value="Sigma70_r2"/>
    <property type="match status" value="1"/>
</dbReference>
<dbReference type="InterPro" id="IPR007627">
    <property type="entry name" value="RNA_pol_sigma70_r2"/>
</dbReference>
<organism evidence="7 8">
    <name type="scientific">Oxalicibacterium flavum</name>
    <dbReference type="NCBI Taxonomy" id="179467"/>
    <lineage>
        <taxon>Bacteria</taxon>
        <taxon>Pseudomonadati</taxon>
        <taxon>Pseudomonadota</taxon>
        <taxon>Betaproteobacteria</taxon>
        <taxon>Burkholderiales</taxon>
        <taxon>Oxalobacteraceae</taxon>
        <taxon>Oxalicibacterium</taxon>
    </lineage>
</organism>
<dbReference type="CDD" id="cd06171">
    <property type="entry name" value="Sigma70_r4"/>
    <property type="match status" value="1"/>
</dbReference>
<evidence type="ECO:0000256" key="3">
    <source>
        <dbReference type="ARBA" id="ARBA00023082"/>
    </source>
</evidence>
<dbReference type="GO" id="GO:0006352">
    <property type="term" value="P:DNA-templated transcription initiation"/>
    <property type="evidence" value="ECO:0007669"/>
    <property type="project" value="InterPro"/>
</dbReference>
<accession>A0A8J2XXK2</accession>
<evidence type="ECO:0000313" key="8">
    <source>
        <dbReference type="Proteomes" id="UP000620266"/>
    </source>
</evidence>
<dbReference type="NCBIfam" id="NF009180">
    <property type="entry name" value="PRK12528.1"/>
    <property type="match status" value="1"/>
</dbReference>
<protein>
    <submittedName>
        <fullName evidence="7">RNA polymerase sigma factor</fullName>
    </submittedName>
</protein>
<dbReference type="InterPro" id="IPR013249">
    <property type="entry name" value="RNA_pol_sigma70_r4_t2"/>
</dbReference>
<dbReference type="EMBL" id="BMCG01000002">
    <property type="protein sequence ID" value="GGC02519.1"/>
    <property type="molecule type" value="Genomic_DNA"/>
</dbReference>
<keyword evidence="2" id="KW-0805">Transcription regulation</keyword>
<sequence>MHALYSDHHGWLFGWLRKKLGCSDHAADLAQDTFVQLMSAAQPVAMQEPRAYLTTIARRLVFASWRRRDLEQAWLAELAALPEDVAPSPEEKAIVLETLLAIDSLLDGLSHKARTAFLMSQLDGLTYQQIATELGVSASRVRQYMAQALTCCYAAL</sequence>
<dbReference type="Proteomes" id="UP000620266">
    <property type="component" value="Unassembled WGS sequence"/>
</dbReference>
<dbReference type="Gene3D" id="1.10.10.10">
    <property type="entry name" value="Winged helix-like DNA-binding domain superfamily/Winged helix DNA-binding domain"/>
    <property type="match status" value="1"/>
</dbReference>
<dbReference type="Pfam" id="PF08281">
    <property type="entry name" value="Sigma70_r4_2"/>
    <property type="match status" value="1"/>
</dbReference>
<dbReference type="InterPro" id="IPR013325">
    <property type="entry name" value="RNA_pol_sigma_r2"/>
</dbReference>
<evidence type="ECO:0000256" key="2">
    <source>
        <dbReference type="ARBA" id="ARBA00023015"/>
    </source>
</evidence>
<proteinExistence type="inferred from homology"/>
<feature type="domain" description="RNA polymerase sigma-70 region 2" evidence="5">
    <location>
        <begin position="4"/>
        <end position="69"/>
    </location>
</feature>
<evidence type="ECO:0000313" key="7">
    <source>
        <dbReference type="EMBL" id="GGC02519.1"/>
    </source>
</evidence>
<keyword evidence="4" id="KW-0804">Transcription</keyword>
<dbReference type="SUPFAM" id="SSF88946">
    <property type="entry name" value="Sigma2 domain of RNA polymerase sigma factors"/>
    <property type="match status" value="1"/>
</dbReference>
<dbReference type="FunFam" id="1.10.10.10:FF:000427">
    <property type="entry name" value="RNA polymerase sigma factor"/>
    <property type="match status" value="1"/>
</dbReference>
<dbReference type="PANTHER" id="PTHR43133">
    <property type="entry name" value="RNA POLYMERASE ECF-TYPE SIGMA FACTO"/>
    <property type="match status" value="1"/>
</dbReference>
<evidence type="ECO:0000256" key="1">
    <source>
        <dbReference type="ARBA" id="ARBA00010641"/>
    </source>
</evidence>
<dbReference type="AlphaFoldDB" id="A0A8J2XXK2"/>
<comment type="similarity">
    <text evidence="1">Belongs to the sigma-70 factor family. ECF subfamily.</text>
</comment>
<dbReference type="PANTHER" id="PTHR43133:SF63">
    <property type="entry name" value="RNA POLYMERASE SIGMA FACTOR FECI-RELATED"/>
    <property type="match status" value="1"/>
</dbReference>
<dbReference type="NCBIfam" id="TIGR02937">
    <property type="entry name" value="sigma70-ECF"/>
    <property type="match status" value="1"/>
</dbReference>
<evidence type="ECO:0000259" key="6">
    <source>
        <dbReference type="Pfam" id="PF08281"/>
    </source>
</evidence>
<dbReference type="GO" id="GO:0003677">
    <property type="term" value="F:DNA binding"/>
    <property type="evidence" value="ECO:0007669"/>
    <property type="project" value="InterPro"/>
</dbReference>
<reference evidence="7" key="2">
    <citation type="submission" date="2020-09" db="EMBL/GenBank/DDBJ databases">
        <authorList>
            <person name="Sun Q."/>
            <person name="Sedlacek I."/>
        </authorList>
    </citation>
    <scope>NUCLEOTIDE SEQUENCE</scope>
    <source>
        <strain evidence="7">CCM 7086</strain>
    </source>
</reference>
<comment type="caution">
    <text evidence="7">The sequence shown here is derived from an EMBL/GenBank/DDBJ whole genome shotgun (WGS) entry which is preliminary data.</text>
</comment>
<dbReference type="SUPFAM" id="SSF88659">
    <property type="entry name" value="Sigma3 and sigma4 domains of RNA polymerase sigma factors"/>
    <property type="match status" value="1"/>
</dbReference>
<dbReference type="GO" id="GO:0016987">
    <property type="term" value="F:sigma factor activity"/>
    <property type="evidence" value="ECO:0007669"/>
    <property type="project" value="UniProtKB-KW"/>
</dbReference>
<dbReference type="InterPro" id="IPR013324">
    <property type="entry name" value="RNA_pol_sigma_r3/r4-like"/>
</dbReference>
<evidence type="ECO:0000256" key="4">
    <source>
        <dbReference type="ARBA" id="ARBA00023163"/>
    </source>
</evidence>
<gene>
    <name evidence="7" type="ORF">GCM10007205_09760</name>
</gene>
<feature type="domain" description="RNA polymerase sigma factor 70 region 4 type 2" evidence="6">
    <location>
        <begin position="100"/>
        <end position="152"/>
    </location>
</feature>
<dbReference type="InterPro" id="IPR014284">
    <property type="entry name" value="RNA_pol_sigma-70_dom"/>
</dbReference>
<evidence type="ECO:0000259" key="5">
    <source>
        <dbReference type="Pfam" id="PF04542"/>
    </source>
</evidence>
<name>A0A8J2XXK2_9BURK</name>
<dbReference type="InterPro" id="IPR036388">
    <property type="entry name" value="WH-like_DNA-bd_sf"/>
</dbReference>
<dbReference type="InterPro" id="IPR039425">
    <property type="entry name" value="RNA_pol_sigma-70-like"/>
</dbReference>
<keyword evidence="8" id="KW-1185">Reference proteome</keyword>
<dbReference type="Gene3D" id="1.10.1740.10">
    <property type="match status" value="1"/>
</dbReference>